<dbReference type="InterPro" id="IPR015915">
    <property type="entry name" value="Kelch-typ_b-propeller"/>
</dbReference>
<name>A0AAV2H3C4_LYMST</name>
<proteinExistence type="predicted"/>
<dbReference type="InterPro" id="IPR006652">
    <property type="entry name" value="Kelch_1"/>
</dbReference>
<dbReference type="SMART" id="SM00875">
    <property type="entry name" value="BACK"/>
    <property type="match status" value="1"/>
</dbReference>
<dbReference type="Gene3D" id="2.120.10.80">
    <property type="entry name" value="Kelch-type beta propeller"/>
    <property type="match status" value="1"/>
</dbReference>
<evidence type="ECO:0000313" key="5">
    <source>
        <dbReference type="Proteomes" id="UP001497497"/>
    </source>
</evidence>
<dbReference type="PANTHER" id="PTHR24412:SF441">
    <property type="entry name" value="KELCH-LIKE PROTEIN 28"/>
    <property type="match status" value="1"/>
</dbReference>
<dbReference type="SMART" id="SM00225">
    <property type="entry name" value="BTB"/>
    <property type="match status" value="1"/>
</dbReference>
<dbReference type="Pfam" id="PF24681">
    <property type="entry name" value="Kelch_KLHDC2_KLHL20_DRC7"/>
    <property type="match status" value="1"/>
</dbReference>
<feature type="domain" description="BTB" evidence="3">
    <location>
        <begin position="54"/>
        <end position="121"/>
    </location>
</feature>
<dbReference type="Gene3D" id="1.25.40.420">
    <property type="match status" value="1"/>
</dbReference>
<evidence type="ECO:0000259" key="3">
    <source>
        <dbReference type="PROSITE" id="PS50097"/>
    </source>
</evidence>
<dbReference type="InterPro" id="IPR017096">
    <property type="entry name" value="BTB-kelch_protein"/>
</dbReference>
<keyword evidence="1" id="KW-0880">Kelch repeat</keyword>
<evidence type="ECO:0000313" key="4">
    <source>
        <dbReference type="EMBL" id="CAL1528140.1"/>
    </source>
</evidence>
<dbReference type="AlphaFoldDB" id="A0AAV2H3C4"/>
<dbReference type="Pfam" id="PF00651">
    <property type="entry name" value="BTB"/>
    <property type="match status" value="1"/>
</dbReference>
<dbReference type="Pfam" id="PF07707">
    <property type="entry name" value="BACK"/>
    <property type="match status" value="1"/>
</dbReference>
<organism evidence="4 5">
    <name type="scientific">Lymnaea stagnalis</name>
    <name type="common">Great pond snail</name>
    <name type="synonym">Helix stagnalis</name>
    <dbReference type="NCBI Taxonomy" id="6523"/>
    <lineage>
        <taxon>Eukaryota</taxon>
        <taxon>Metazoa</taxon>
        <taxon>Spiralia</taxon>
        <taxon>Lophotrochozoa</taxon>
        <taxon>Mollusca</taxon>
        <taxon>Gastropoda</taxon>
        <taxon>Heterobranchia</taxon>
        <taxon>Euthyneura</taxon>
        <taxon>Panpulmonata</taxon>
        <taxon>Hygrophila</taxon>
        <taxon>Lymnaeoidea</taxon>
        <taxon>Lymnaeidae</taxon>
        <taxon>Lymnaea</taxon>
    </lineage>
</organism>
<dbReference type="PRINTS" id="PR00501">
    <property type="entry name" value="KELCHREPEAT"/>
</dbReference>
<keyword evidence="5" id="KW-1185">Reference proteome</keyword>
<evidence type="ECO:0000256" key="2">
    <source>
        <dbReference type="ARBA" id="ARBA00022737"/>
    </source>
</evidence>
<dbReference type="InterPro" id="IPR011705">
    <property type="entry name" value="BACK"/>
</dbReference>
<comment type="caution">
    <text evidence="4">The sequence shown here is derived from an EMBL/GenBank/DDBJ whole genome shotgun (WGS) entry which is preliminary data.</text>
</comment>
<dbReference type="PANTHER" id="PTHR24412">
    <property type="entry name" value="KELCH PROTEIN"/>
    <property type="match status" value="1"/>
</dbReference>
<dbReference type="InterPro" id="IPR011333">
    <property type="entry name" value="SKP1/BTB/POZ_sf"/>
</dbReference>
<sequence>MNSRGKKVDLTMCDTSTSPNSEASLVGEDLFQDEARASSLLAGFSQLYMNKQFVDVSLRAEMTEFPCHKNVLAASSPYFLVMFSTSLAEGQQDCITLQDMEAKTLQLILEYIYNGQVSLTEDTVQNLLSAANLFQLIPLRDGCAEFMMNHVTVANCIGVFFFAKAHQCNVLALKAKEIINNKFPLLCKQQEFLCLPVDKLIEIVSDDDLNVTMEETVYEACMAWVNEDPDTRKLSLVEVMNCVRFANISSYYYCDKIDTNPLLRENEELKTLLDTIRCYHMLKNRQQEMDVKMMPRRGMVYERGVMIIANPYTEDVLKKYNSMEMLLPKTGEVIHICKLPQSLYTPAGVASTGDNQIYLAGGAIRKINYRGSITTEGVSNHVYVFDQSEATWQPKAKMHMSRSQFCLIIVDGFVYAVGGQDGSEILMTMERYDPHTNTWTMVHSLPRPLRFMTGVSYRGKLYIFGGETKTDVTNGALRYNPQEDSWTELPPMKTPRVLAGSVVFKDKIYIIGGNAALSEKWKKEYLPEHCVSSVEIFDPATLTWSEGPPLANALCGAAVVKYGDTILVVGGEDDRSWMAGICWLKQDGQKETWVWSEGQELPTVMSTFGCVVANIPHEVLKQQ</sequence>
<gene>
    <name evidence="4" type="ORF">GSLYS_00002310001</name>
</gene>
<accession>A0AAV2H3C4</accession>
<dbReference type="Gene3D" id="3.30.710.10">
    <property type="entry name" value="Potassium Channel Kv1.1, Chain A"/>
    <property type="match status" value="1"/>
</dbReference>
<dbReference type="SUPFAM" id="SSF54695">
    <property type="entry name" value="POZ domain"/>
    <property type="match status" value="1"/>
</dbReference>
<protein>
    <recommendedName>
        <fullName evidence="3">BTB domain-containing protein</fullName>
    </recommendedName>
</protein>
<dbReference type="SMART" id="SM00612">
    <property type="entry name" value="Kelch"/>
    <property type="match status" value="4"/>
</dbReference>
<dbReference type="PROSITE" id="PS50097">
    <property type="entry name" value="BTB"/>
    <property type="match status" value="1"/>
</dbReference>
<dbReference type="PIRSF" id="PIRSF037037">
    <property type="entry name" value="Kelch-like_protein_gigaxonin"/>
    <property type="match status" value="1"/>
</dbReference>
<dbReference type="SUPFAM" id="SSF117281">
    <property type="entry name" value="Kelch motif"/>
    <property type="match status" value="1"/>
</dbReference>
<dbReference type="InterPro" id="IPR000210">
    <property type="entry name" value="BTB/POZ_dom"/>
</dbReference>
<evidence type="ECO:0000256" key="1">
    <source>
        <dbReference type="ARBA" id="ARBA00022441"/>
    </source>
</evidence>
<reference evidence="4 5" key="1">
    <citation type="submission" date="2024-04" db="EMBL/GenBank/DDBJ databases">
        <authorList>
            <consortium name="Genoscope - CEA"/>
            <person name="William W."/>
        </authorList>
    </citation>
    <scope>NUCLEOTIDE SEQUENCE [LARGE SCALE GENOMIC DNA]</scope>
</reference>
<dbReference type="EMBL" id="CAXITT010000027">
    <property type="protein sequence ID" value="CAL1528140.1"/>
    <property type="molecule type" value="Genomic_DNA"/>
</dbReference>
<keyword evidence="2" id="KW-0677">Repeat</keyword>
<dbReference type="Proteomes" id="UP001497497">
    <property type="component" value="Unassembled WGS sequence"/>
</dbReference>
<dbReference type="FunFam" id="1.25.40.420:FF:000001">
    <property type="entry name" value="Kelch-like family member 12"/>
    <property type="match status" value="1"/>
</dbReference>